<evidence type="ECO:0000256" key="5">
    <source>
        <dbReference type="ARBA" id="ARBA00022801"/>
    </source>
</evidence>
<dbReference type="SUPFAM" id="SSF56281">
    <property type="entry name" value="Metallo-hydrolase/oxidoreductase"/>
    <property type="match status" value="1"/>
</dbReference>
<dbReference type="PANTHER" id="PTHR31360:SF0">
    <property type="entry name" value="OIL BODY-ASSOCIATED PROTEIN 1B"/>
    <property type="match status" value="1"/>
</dbReference>
<name>A0A420II29_9PEZI</name>
<comment type="caution">
    <text evidence="8">The sequence shown here is derived from an EMBL/GenBank/DDBJ whole genome shotgun (WGS) entry which is preliminary data.</text>
</comment>
<dbReference type="Proteomes" id="UP000285326">
    <property type="component" value="Unassembled WGS sequence"/>
</dbReference>
<dbReference type="GO" id="GO:0016787">
    <property type="term" value="F:hydrolase activity"/>
    <property type="evidence" value="ECO:0007669"/>
    <property type="project" value="UniProtKB-KW"/>
</dbReference>
<evidence type="ECO:0000256" key="1">
    <source>
        <dbReference type="ARBA" id="ARBA00001947"/>
    </source>
</evidence>
<evidence type="ECO:0000256" key="2">
    <source>
        <dbReference type="ARBA" id="ARBA00006759"/>
    </source>
</evidence>
<keyword evidence="5 8" id="KW-0378">Hydrolase</keyword>
<accession>A0A420II29</accession>
<keyword evidence="4" id="KW-0479">Metal-binding</keyword>
<feature type="domain" description="Metallo-beta-lactamase" evidence="7">
    <location>
        <begin position="14"/>
        <end position="155"/>
    </location>
</feature>
<dbReference type="InterPro" id="IPR036866">
    <property type="entry name" value="RibonucZ/Hydroxyglut_hydro"/>
</dbReference>
<dbReference type="GO" id="GO:0046872">
    <property type="term" value="F:metal ion binding"/>
    <property type="evidence" value="ECO:0007669"/>
    <property type="project" value="UniProtKB-KW"/>
</dbReference>
<organism evidence="8 9">
    <name type="scientific">Golovinomyces cichoracearum</name>
    <dbReference type="NCBI Taxonomy" id="62708"/>
    <lineage>
        <taxon>Eukaryota</taxon>
        <taxon>Fungi</taxon>
        <taxon>Dikarya</taxon>
        <taxon>Ascomycota</taxon>
        <taxon>Pezizomycotina</taxon>
        <taxon>Leotiomycetes</taxon>
        <taxon>Erysiphales</taxon>
        <taxon>Erysiphaceae</taxon>
        <taxon>Golovinomyces</taxon>
    </lineage>
</organism>
<dbReference type="InterPro" id="IPR032282">
    <property type="entry name" value="HAGH_C"/>
</dbReference>
<dbReference type="Gene3D" id="3.60.15.10">
    <property type="entry name" value="Ribonuclease Z/Hydroxyacylglutathione hydrolase-like"/>
    <property type="match status" value="2"/>
</dbReference>
<dbReference type="InterPro" id="IPR001279">
    <property type="entry name" value="Metallo-B-lactamas"/>
</dbReference>
<dbReference type="InterPro" id="IPR035680">
    <property type="entry name" value="Clx_II_MBL"/>
</dbReference>
<keyword evidence="6" id="KW-0862">Zinc</keyword>
<comment type="similarity">
    <text evidence="3">Belongs to the OBAP family.</text>
</comment>
<gene>
    <name evidence="8" type="ORF">GcM1_240018</name>
</gene>
<dbReference type="UniPathway" id="UPA00619">
    <property type="reaction ID" value="UER00676"/>
</dbReference>
<evidence type="ECO:0000313" key="9">
    <source>
        <dbReference type="Proteomes" id="UP000285326"/>
    </source>
</evidence>
<dbReference type="SMART" id="SM00849">
    <property type="entry name" value="Lactamase_B"/>
    <property type="match status" value="1"/>
</dbReference>
<evidence type="ECO:0000256" key="6">
    <source>
        <dbReference type="ARBA" id="ARBA00022833"/>
    </source>
</evidence>
<reference evidence="8 9" key="1">
    <citation type="journal article" date="2018" name="BMC Genomics">
        <title>Comparative genome analyses reveal sequence features reflecting distinct modes of host-adaptation between dicot and monocot powdery mildew.</title>
        <authorList>
            <person name="Wu Y."/>
            <person name="Ma X."/>
            <person name="Pan Z."/>
            <person name="Kale S.D."/>
            <person name="Song Y."/>
            <person name="King H."/>
            <person name="Zhang Q."/>
            <person name="Presley C."/>
            <person name="Deng X."/>
            <person name="Wei C.I."/>
            <person name="Xiao S."/>
        </authorList>
    </citation>
    <scope>NUCLEOTIDE SEQUENCE [LARGE SCALE GENOMIC DNA]</scope>
    <source>
        <strain evidence="8">UMSG1</strain>
    </source>
</reference>
<dbReference type="CDD" id="cd07723">
    <property type="entry name" value="hydroxyacylglutathione_hydrolase_MBL-fold"/>
    <property type="match status" value="1"/>
</dbReference>
<dbReference type="Pfam" id="PF06884">
    <property type="entry name" value="DUF1264"/>
    <property type="match status" value="1"/>
</dbReference>
<dbReference type="Pfam" id="PF00753">
    <property type="entry name" value="Lactamase_B"/>
    <property type="match status" value="1"/>
</dbReference>
<comment type="similarity">
    <text evidence="2">Belongs to the metallo-beta-lactamase superfamily. Glyoxalase II family.</text>
</comment>
<proteinExistence type="inferred from homology"/>
<evidence type="ECO:0000256" key="4">
    <source>
        <dbReference type="ARBA" id="ARBA00022723"/>
    </source>
</evidence>
<evidence type="ECO:0000259" key="7">
    <source>
        <dbReference type="SMART" id="SM00849"/>
    </source>
</evidence>
<protein>
    <submittedName>
        <fullName evidence="8">Putative hydroxyacylglutathione hydrolase C13B11.03c</fullName>
    </submittedName>
</protein>
<evidence type="ECO:0000256" key="3">
    <source>
        <dbReference type="ARBA" id="ARBA00009740"/>
    </source>
</evidence>
<dbReference type="Pfam" id="PF16123">
    <property type="entry name" value="HAGH_C"/>
    <property type="match status" value="1"/>
</dbReference>
<evidence type="ECO:0000313" key="8">
    <source>
        <dbReference type="EMBL" id="RKF74200.1"/>
    </source>
</evidence>
<dbReference type="AlphaFoldDB" id="A0A420II29"/>
<dbReference type="InterPro" id="IPR010686">
    <property type="entry name" value="OBAP-like"/>
</dbReference>
<sequence>MYIQSIPMWRGSSDNYAYLVVDEKSKEAVVIDPAHPVEVIPILKEKIINEQISITAIINTHQFSDANASHHDHAGGNHIMASSEPGASALYTPCHTHDSICWFVEDGDHRAVFTGDTLFHGGCGRFFEGTAAEMNTALNEILASLPDNTIVYPGHEYTKTNSRFAVSVLPNQFTKRLRDFAEKNEHTQGRFTIADEKMHNVFMRLEVDIFPSLTLKMTSKITDDIRETRTSTKDKFLELGTSSTQSFTPINSICAHLNALHVYASDVSRSVEANHYCTHLTADIRQCLIYDVPTKPARLIGVEYMITKNLYNSLDREERRLWHSHDYEVRSGMLILPNPTVLDAVWEVAETQEMKEIIGLYGKTFHFWQVDRGDKLPLGYPQLMMSYVPWGMVEDRDQRFGIQTMRKKEIRKEIEGVDVHEDADSCWNSS</sequence>
<comment type="cofactor">
    <cofactor evidence="1">
        <name>Zn(2+)</name>
        <dbReference type="ChEBI" id="CHEBI:29105"/>
    </cofactor>
</comment>
<dbReference type="PANTHER" id="PTHR31360">
    <property type="match status" value="1"/>
</dbReference>
<dbReference type="EMBL" id="MCBS01024082">
    <property type="protein sequence ID" value="RKF74200.1"/>
    <property type="molecule type" value="Genomic_DNA"/>
</dbReference>